<feature type="transmembrane region" description="Helical" evidence="1">
    <location>
        <begin position="380"/>
        <end position="398"/>
    </location>
</feature>
<keyword evidence="1" id="KW-1133">Transmembrane helix</keyword>
<comment type="caution">
    <text evidence="2">The sequence shown here is derived from an EMBL/GenBank/DDBJ whole genome shotgun (WGS) entry which is preliminary data.</text>
</comment>
<keyword evidence="3" id="KW-1185">Reference proteome</keyword>
<reference evidence="2 3" key="1">
    <citation type="journal article" date="2024" name="IMA Fungus">
        <title>IMA Genome - F19 : A genome assembly and annotation guide to empower mycologists, including annotated draft genome sequences of Ceratocystis pirilliformis, Diaporthe australafricana, Fusarium ophioides, Paecilomyces lecythidis, and Sporothrix stenoceras.</title>
        <authorList>
            <person name="Aylward J."/>
            <person name="Wilson A.M."/>
            <person name="Visagie C.M."/>
            <person name="Spraker J."/>
            <person name="Barnes I."/>
            <person name="Buitendag C."/>
            <person name="Ceriani C."/>
            <person name="Del Mar Angel L."/>
            <person name="du Plessis D."/>
            <person name="Fuchs T."/>
            <person name="Gasser K."/>
            <person name="Kramer D."/>
            <person name="Li W."/>
            <person name="Munsamy K."/>
            <person name="Piso A."/>
            <person name="Price J.L."/>
            <person name="Sonnekus B."/>
            <person name="Thomas C."/>
            <person name="van der Nest A."/>
            <person name="van Dijk A."/>
            <person name="van Heerden A."/>
            <person name="van Vuuren N."/>
            <person name="Yilmaz N."/>
            <person name="Duong T.A."/>
            <person name="van der Merwe N.A."/>
            <person name="Wingfield M.J."/>
            <person name="Wingfield B.D."/>
        </authorList>
    </citation>
    <scope>NUCLEOTIDE SEQUENCE [LARGE SCALE GENOMIC DNA]</scope>
    <source>
        <strain evidence="2 3">CMW 12675</strain>
    </source>
</reference>
<evidence type="ECO:0000313" key="3">
    <source>
        <dbReference type="Proteomes" id="UP001583280"/>
    </source>
</evidence>
<evidence type="ECO:0000313" key="2">
    <source>
        <dbReference type="EMBL" id="KAL1893109.1"/>
    </source>
</evidence>
<keyword evidence="1" id="KW-0472">Membrane</keyword>
<organism evidence="2 3">
    <name type="scientific">Ceratocystis pirilliformis</name>
    <dbReference type="NCBI Taxonomy" id="259994"/>
    <lineage>
        <taxon>Eukaryota</taxon>
        <taxon>Fungi</taxon>
        <taxon>Dikarya</taxon>
        <taxon>Ascomycota</taxon>
        <taxon>Pezizomycotina</taxon>
        <taxon>Sordariomycetes</taxon>
        <taxon>Hypocreomycetidae</taxon>
        <taxon>Microascales</taxon>
        <taxon>Ceratocystidaceae</taxon>
        <taxon>Ceratocystis</taxon>
    </lineage>
</organism>
<keyword evidence="1" id="KW-0812">Transmembrane</keyword>
<gene>
    <name evidence="2" type="ORF">Cpir12675_004255</name>
</gene>
<protein>
    <submittedName>
        <fullName evidence="2">Uncharacterized protein</fullName>
    </submittedName>
</protein>
<dbReference type="Proteomes" id="UP001583280">
    <property type="component" value="Unassembled WGS sequence"/>
</dbReference>
<accession>A0ABR3YXJ8</accession>
<dbReference type="EMBL" id="JAWDJO010000116">
    <property type="protein sequence ID" value="KAL1893109.1"/>
    <property type="molecule type" value="Genomic_DNA"/>
</dbReference>
<sequence length="405" mass="45390">MAHLTRRIPVTHSGAKDGWEEVDQVGFDPSKVYRSPIDLKVAASVRLYSHKFTWREAETTSGFSDAFLGSRIWSLSETIRVFAETVVQGNPEVPGYEVPQEYRWGIPYNRNFVLGKSAAYFTKAIRFTGGFDQVCEVLRSPATVALVIRSMVMQVIIEKVFRVSFFGFAVDESSIGNSERQHHAFAQRIVNGSDSAPSFCTACKIVALEILEVITPLLDIAAQHWPRRGPALSLIIQALFNQVSEAGLISVALRSSPSKIIFSMPTPGEPYHFRRHVERTPNSINIRGFTQKLSSTASKGINNNVILAVFVPLQPFVQRAPDNPFTLEGIIAHGDVVTYETASWENGRQKTAPSSIFLRPHAFLWSLCTSLVFRKIMLTIINLLMAFFFFGLAFKIFWPAHFLEN</sequence>
<proteinExistence type="predicted"/>
<name>A0ABR3YXJ8_9PEZI</name>
<evidence type="ECO:0000256" key="1">
    <source>
        <dbReference type="SAM" id="Phobius"/>
    </source>
</evidence>